<protein>
    <submittedName>
        <fullName evidence="2">Uncharacterized protein</fullName>
    </submittedName>
</protein>
<feature type="region of interest" description="Disordered" evidence="1">
    <location>
        <begin position="246"/>
        <end position="301"/>
    </location>
</feature>
<keyword evidence="3" id="KW-1185">Reference proteome</keyword>
<name>A0AAW0DXR0_9AGAR</name>
<organism evidence="2 3">
    <name type="scientific">Paramarasmius palmivorus</name>
    <dbReference type="NCBI Taxonomy" id="297713"/>
    <lineage>
        <taxon>Eukaryota</taxon>
        <taxon>Fungi</taxon>
        <taxon>Dikarya</taxon>
        <taxon>Basidiomycota</taxon>
        <taxon>Agaricomycotina</taxon>
        <taxon>Agaricomycetes</taxon>
        <taxon>Agaricomycetidae</taxon>
        <taxon>Agaricales</taxon>
        <taxon>Marasmiineae</taxon>
        <taxon>Marasmiaceae</taxon>
        <taxon>Paramarasmius</taxon>
    </lineage>
</organism>
<feature type="compositionally biased region" description="Low complexity" evidence="1">
    <location>
        <begin position="141"/>
        <end position="150"/>
    </location>
</feature>
<comment type="caution">
    <text evidence="2">The sequence shown here is derived from an EMBL/GenBank/DDBJ whole genome shotgun (WGS) entry which is preliminary data.</text>
</comment>
<feature type="region of interest" description="Disordered" evidence="1">
    <location>
        <begin position="126"/>
        <end position="150"/>
    </location>
</feature>
<feature type="compositionally biased region" description="Low complexity" evidence="1">
    <location>
        <begin position="250"/>
        <end position="260"/>
    </location>
</feature>
<dbReference type="EMBL" id="JAYKXP010000006">
    <property type="protein sequence ID" value="KAK7056860.1"/>
    <property type="molecule type" value="Genomic_DNA"/>
</dbReference>
<evidence type="ECO:0000313" key="2">
    <source>
        <dbReference type="EMBL" id="KAK7056860.1"/>
    </source>
</evidence>
<evidence type="ECO:0000313" key="3">
    <source>
        <dbReference type="Proteomes" id="UP001383192"/>
    </source>
</evidence>
<gene>
    <name evidence="2" type="ORF">VNI00_002577</name>
</gene>
<feature type="compositionally biased region" description="Low complexity" evidence="1">
    <location>
        <begin position="285"/>
        <end position="298"/>
    </location>
</feature>
<reference evidence="2 3" key="1">
    <citation type="submission" date="2024-01" db="EMBL/GenBank/DDBJ databases">
        <title>A draft genome for a cacao thread blight-causing isolate of Paramarasmius palmivorus.</title>
        <authorList>
            <person name="Baruah I.K."/>
            <person name="Bukari Y."/>
            <person name="Amoako-Attah I."/>
            <person name="Meinhardt L.W."/>
            <person name="Bailey B.A."/>
            <person name="Cohen S.P."/>
        </authorList>
    </citation>
    <scope>NUCLEOTIDE SEQUENCE [LARGE SCALE GENOMIC DNA]</scope>
    <source>
        <strain evidence="2 3">GH-12</strain>
    </source>
</reference>
<accession>A0AAW0DXR0</accession>
<dbReference type="AlphaFoldDB" id="A0AAW0DXR0"/>
<dbReference type="Proteomes" id="UP001383192">
    <property type="component" value="Unassembled WGS sequence"/>
</dbReference>
<sequence>MTSWTHFDEDAYRLPEGFTRVGYDSDTGVYIFRDREGNTYHSEPHSQYGPMTRVPDVYEELAKRTKPTLNVRTFNSEPATSFHDFLSPQQIASPSATRPSTSKHSATFGASSLRTKKSAIPKMKSLFGLRSKTMPPPLPSPRDSSSTLLPTRSKSAMYHDDDASSTWTRSSTDTLVASIPSQMAGKQQVPSWSPPFGVTLTHEKGDLYDWRDEGVQERTNTMPSTLSDIDAAYPPILPALKKARTMVDLRSSPSPSVARSESGRDSDNPFEPPVPPLPSLRRADSSSTASSDSSVLLTPRDSLSPVLPHVATLDDTLSPTFQTHHQNMFCDDALTSSKPVADVSRSVSIVSTSPAQVMAAVRGTHQVGHTIPVSRPLRGR</sequence>
<proteinExistence type="predicted"/>
<evidence type="ECO:0000256" key="1">
    <source>
        <dbReference type="SAM" id="MobiDB-lite"/>
    </source>
</evidence>